<reference evidence="1" key="2">
    <citation type="journal article" date="2015" name="Data Brief">
        <title>Shoot transcriptome of the giant reed, Arundo donax.</title>
        <authorList>
            <person name="Barrero R.A."/>
            <person name="Guerrero F.D."/>
            <person name="Moolhuijzen P."/>
            <person name="Goolsby J.A."/>
            <person name="Tidwell J."/>
            <person name="Bellgard S.E."/>
            <person name="Bellgard M.I."/>
        </authorList>
    </citation>
    <scope>NUCLEOTIDE SEQUENCE</scope>
    <source>
        <tissue evidence="1">Shoot tissue taken approximately 20 cm above the soil surface</tissue>
    </source>
</reference>
<organism evidence="1">
    <name type="scientific">Arundo donax</name>
    <name type="common">Giant reed</name>
    <name type="synonym">Donax arundinaceus</name>
    <dbReference type="NCBI Taxonomy" id="35708"/>
    <lineage>
        <taxon>Eukaryota</taxon>
        <taxon>Viridiplantae</taxon>
        <taxon>Streptophyta</taxon>
        <taxon>Embryophyta</taxon>
        <taxon>Tracheophyta</taxon>
        <taxon>Spermatophyta</taxon>
        <taxon>Magnoliopsida</taxon>
        <taxon>Liliopsida</taxon>
        <taxon>Poales</taxon>
        <taxon>Poaceae</taxon>
        <taxon>PACMAD clade</taxon>
        <taxon>Arundinoideae</taxon>
        <taxon>Arundineae</taxon>
        <taxon>Arundo</taxon>
    </lineage>
</organism>
<proteinExistence type="predicted"/>
<accession>A0A0A9D198</accession>
<sequence>MRNEVPTNMVGHPEQDELQMADSFTFFNKHGSAHSIKNWSAYDGFLERTDLQLKSLEYEIEQFISSQLVEEVANAKQINGRWHRLSDILKLVKESRERIARILDMTMEANGSEDFR</sequence>
<evidence type="ECO:0000313" key="1">
    <source>
        <dbReference type="EMBL" id="JAD77527.1"/>
    </source>
</evidence>
<dbReference type="PANTHER" id="PTHR37174:SF2">
    <property type="entry name" value="FORKHEAD-ASSOCIATED DOMAIN PROTEIN"/>
    <property type="match status" value="1"/>
</dbReference>
<dbReference type="AlphaFoldDB" id="A0A0A9D198"/>
<dbReference type="PANTHER" id="PTHR37174">
    <property type="entry name" value="FORKHEAD-ASSOCIATED DOMAIN PROTEIN"/>
    <property type="match status" value="1"/>
</dbReference>
<name>A0A0A9D198_ARUDO</name>
<dbReference type="EMBL" id="GBRH01220368">
    <property type="protein sequence ID" value="JAD77527.1"/>
    <property type="molecule type" value="Transcribed_RNA"/>
</dbReference>
<reference evidence="1" key="1">
    <citation type="submission" date="2014-09" db="EMBL/GenBank/DDBJ databases">
        <authorList>
            <person name="Magalhaes I.L.F."/>
            <person name="Oliveira U."/>
            <person name="Santos F.R."/>
            <person name="Vidigal T.H.D.A."/>
            <person name="Brescovit A.D."/>
            <person name="Santos A.J."/>
        </authorList>
    </citation>
    <scope>NUCLEOTIDE SEQUENCE</scope>
    <source>
        <tissue evidence="1">Shoot tissue taken approximately 20 cm above the soil surface</tissue>
    </source>
</reference>
<protein>
    <submittedName>
        <fullName evidence="1">Uncharacterized protein</fullName>
    </submittedName>
</protein>